<feature type="domain" description="Imelysin-like" evidence="3">
    <location>
        <begin position="43"/>
        <end position="381"/>
    </location>
</feature>
<accession>A0A829YCN3</accession>
<dbReference type="InterPro" id="IPR018976">
    <property type="entry name" value="Imelysin-like"/>
</dbReference>
<evidence type="ECO:0000313" key="5">
    <source>
        <dbReference type="Proteomes" id="UP000445000"/>
    </source>
</evidence>
<reference evidence="5" key="1">
    <citation type="submission" date="2020-01" db="EMBL/GenBank/DDBJ databases">
        <title>'Steroidobacter agaridevorans' sp. nov., agar-degrading bacteria isolated from rhizosphere soils.</title>
        <authorList>
            <person name="Ikenaga M."/>
            <person name="Kataoka M."/>
            <person name="Murouchi A."/>
            <person name="Katsuragi S."/>
            <person name="Sakai M."/>
        </authorList>
    </citation>
    <scope>NUCLEOTIDE SEQUENCE [LARGE SCALE GENOMIC DNA]</scope>
    <source>
        <strain evidence="5">YU21-B</strain>
    </source>
</reference>
<dbReference type="GO" id="GO:0030313">
    <property type="term" value="C:cell envelope"/>
    <property type="evidence" value="ECO:0007669"/>
    <property type="project" value="UniProtKB-SubCell"/>
</dbReference>
<dbReference type="Gene3D" id="1.20.1420.20">
    <property type="entry name" value="M75 peptidase, HXXE motif"/>
    <property type="match status" value="1"/>
</dbReference>
<keyword evidence="2" id="KW-0732">Signal</keyword>
<dbReference type="AlphaFoldDB" id="A0A829YCN3"/>
<evidence type="ECO:0000256" key="2">
    <source>
        <dbReference type="ARBA" id="ARBA00022729"/>
    </source>
</evidence>
<protein>
    <submittedName>
        <fullName evidence="4">Insulin-cleaving metalloproteinase outer membrane protein</fullName>
    </submittedName>
</protein>
<dbReference type="PROSITE" id="PS51257">
    <property type="entry name" value="PROKAR_LIPOPROTEIN"/>
    <property type="match status" value="1"/>
</dbReference>
<dbReference type="CDD" id="cd14657">
    <property type="entry name" value="Imelysin_IrpA-like"/>
    <property type="match status" value="1"/>
</dbReference>
<dbReference type="Pfam" id="PF09375">
    <property type="entry name" value="Peptidase_M75"/>
    <property type="match status" value="1"/>
</dbReference>
<sequence>MLASALKSAAAAAICLSLAVGCTRTEPKDSRQPVLENYAQIVLATYEDTISAARELDQAIDALLANPSEETLNAARERWRAARIPYAYTEAFRFYGGPIDGENGPEGQLNGWPLDENHIDAVVVDKYNAAPGLNIIGDVERFPNITPELIAEQNELGGEKNIASGYHAVEFLLWGQDWNTPPESAGQRPFTDFVVKGDPATDVNARRGKYLKAASTLIVSDLESVAAQWRESKEPNYRTSFVTGDVYTGLKRMFTGIAALSEVEMAGERMNVPLLSSDQEEEQSCFSDLTADELRANAVGIENVYFGRYQRLDGSTLSGPSLADLVKEKDARAAEEIEARLARTRETVGAVKSPYDREILADNAEGRARMQAGIDALRAQTLSFSRGARSIEIFLSDLEGLGD</sequence>
<keyword evidence="5" id="KW-1185">Reference proteome</keyword>
<gene>
    <name evidence="4" type="primary">icmP</name>
    <name evidence="4" type="ORF">GCM10011487_30270</name>
</gene>
<dbReference type="EMBL" id="BLJN01000003">
    <property type="protein sequence ID" value="GFE81027.1"/>
    <property type="molecule type" value="Genomic_DNA"/>
</dbReference>
<comment type="subcellular location">
    <subcellularLocation>
        <location evidence="1">Cell envelope</location>
    </subcellularLocation>
</comment>
<organism evidence="4 5">
    <name type="scientific">Steroidobacter agaridevorans</name>
    <dbReference type="NCBI Taxonomy" id="2695856"/>
    <lineage>
        <taxon>Bacteria</taxon>
        <taxon>Pseudomonadati</taxon>
        <taxon>Pseudomonadota</taxon>
        <taxon>Gammaproteobacteria</taxon>
        <taxon>Steroidobacterales</taxon>
        <taxon>Steroidobacteraceae</taxon>
        <taxon>Steroidobacter</taxon>
    </lineage>
</organism>
<evidence type="ECO:0000256" key="1">
    <source>
        <dbReference type="ARBA" id="ARBA00004196"/>
    </source>
</evidence>
<dbReference type="RefSeq" id="WP_161812731.1">
    <property type="nucleotide sequence ID" value="NZ_BLJN01000003.1"/>
</dbReference>
<proteinExistence type="predicted"/>
<comment type="caution">
    <text evidence="4">The sequence shown here is derived from an EMBL/GenBank/DDBJ whole genome shotgun (WGS) entry which is preliminary data.</text>
</comment>
<name>A0A829YCN3_9GAMM</name>
<evidence type="ECO:0000313" key="4">
    <source>
        <dbReference type="EMBL" id="GFE81027.1"/>
    </source>
</evidence>
<evidence type="ECO:0000259" key="3">
    <source>
        <dbReference type="Pfam" id="PF09375"/>
    </source>
</evidence>
<dbReference type="Proteomes" id="UP000445000">
    <property type="component" value="Unassembled WGS sequence"/>
</dbReference>
<dbReference type="InterPro" id="IPR038352">
    <property type="entry name" value="Imelysin_sf"/>
</dbReference>